<comment type="caution">
    <text evidence="3">The sequence shown here is derived from an EMBL/GenBank/DDBJ whole genome shotgun (WGS) entry which is preliminary data.</text>
</comment>
<evidence type="ECO:0000313" key="3">
    <source>
        <dbReference type="EMBL" id="MCF1714809.1"/>
    </source>
</evidence>
<name>A0ABS9BGJ0_9BACT</name>
<keyword evidence="2" id="KW-0472">Membrane</keyword>
<reference evidence="3 4" key="1">
    <citation type="submission" date="2022-01" db="EMBL/GenBank/DDBJ databases">
        <title>Flavihumibacter sp. nov., isolated from sediment of a river.</title>
        <authorList>
            <person name="Liu H."/>
        </authorList>
    </citation>
    <scope>NUCLEOTIDE SEQUENCE [LARGE SCALE GENOMIC DNA]</scope>
    <source>
        <strain evidence="3 4">RY-1</strain>
    </source>
</reference>
<dbReference type="InterPro" id="IPR011053">
    <property type="entry name" value="Single_hybrid_motif"/>
</dbReference>
<dbReference type="Gene3D" id="2.40.50.100">
    <property type="match status" value="1"/>
</dbReference>
<keyword evidence="2" id="KW-1133">Transmembrane helix</keyword>
<protein>
    <submittedName>
        <fullName evidence="3">HlyD family secretion protein</fullName>
    </submittedName>
</protein>
<gene>
    <name evidence="3" type="ORF">L0U88_09245</name>
</gene>
<evidence type="ECO:0000256" key="2">
    <source>
        <dbReference type="SAM" id="Phobius"/>
    </source>
</evidence>
<dbReference type="PANTHER" id="PTHR30386">
    <property type="entry name" value="MEMBRANE FUSION SUBUNIT OF EMRAB-TOLC MULTIDRUG EFFLUX PUMP"/>
    <property type="match status" value="1"/>
</dbReference>
<evidence type="ECO:0000313" key="4">
    <source>
        <dbReference type="Proteomes" id="UP001200145"/>
    </source>
</evidence>
<evidence type="ECO:0000256" key="1">
    <source>
        <dbReference type="SAM" id="Coils"/>
    </source>
</evidence>
<keyword evidence="1" id="KW-0175">Coiled coil</keyword>
<organism evidence="3 4">
    <name type="scientific">Flavihumibacter fluminis</name>
    <dbReference type="NCBI Taxonomy" id="2909236"/>
    <lineage>
        <taxon>Bacteria</taxon>
        <taxon>Pseudomonadati</taxon>
        <taxon>Bacteroidota</taxon>
        <taxon>Chitinophagia</taxon>
        <taxon>Chitinophagales</taxon>
        <taxon>Chitinophagaceae</taxon>
        <taxon>Flavihumibacter</taxon>
    </lineage>
</organism>
<dbReference type="RefSeq" id="WP_234865762.1">
    <property type="nucleotide sequence ID" value="NZ_JAKEVY010000002.1"/>
</dbReference>
<feature type="transmembrane region" description="Helical" evidence="2">
    <location>
        <begin position="34"/>
        <end position="51"/>
    </location>
</feature>
<proteinExistence type="predicted"/>
<dbReference type="Proteomes" id="UP001200145">
    <property type="component" value="Unassembled WGS sequence"/>
</dbReference>
<feature type="coiled-coil region" evidence="1">
    <location>
        <begin position="139"/>
        <end position="166"/>
    </location>
</feature>
<dbReference type="SUPFAM" id="SSF51230">
    <property type="entry name" value="Single hybrid motif"/>
    <property type="match status" value="1"/>
</dbReference>
<keyword evidence="4" id="KW-1185">Reference proteome</keyword>
<sequence length="453" mass="51292">MEHVKEIITRQAPGKEFASFESVYMINRPSKVKYWTLGLLGFLLVCLFLPWTQNIRSRGAVTTPRQEQRPQELNAIIGGRIVKWFVKEGDTVSKGDTILQLAEVKVDYLDPNLVSRTKEQLSAKQDAVESYKGKVTTINQQLQFLQQALELKVSELENKIQQQRFKIRSDSMDLQAVENDLAFKQEQYKRQRVLYDSGVASLLSLEQRSQAVQDAMAKRTSAEIKLANSIQEQTRLQLELNGERQQYLEKISKAEGDRFTTSSQIATGIGDIAKLENLYTSYDIRNQLYYVVAPQDGQVTKARKAGLNEVVKEGEMLVEIVPSNYQYAVEVFVKPVDLPLVATGQKVRFIFDGFPAIVFSGWPQASYGTFGGIITAVESSVSENGLFRVLVTEDPKDKPWPKTLRMGTGAIGIALLKDVPIWYELWRNINGFPPDYYVPQKDGKEEKKDKSSI</sequence>
<keyword evidence="2" id="KW-0812">Transmembrane</keyword>
<dbReference type="EMBL" id="JAKEVY010000002">
    <property type="protein sequence ID" value="MCF1714809.1"/>
    <property type="molecule type" value="Genomic_DNA"/>
</dbReference>
<dbReference type="InterPro" id="IPR050739">
    <property type="entry name" value="MFP"/>
</dbReference>
<accession>A0ABS9BGJ0</accession>
<dbReference type="PRINTS" id="PR01490">
    <property type="entry name" value="RTXTOXIND"/>
</dbReference>